<comment type="function">
    <text evidence="6">One of the primary rRNA binding proteins, it binds specifically to the 5'-end of 16S ribosomal RNA.</text>
</comment>
<dbReference type="InterPro" id="IPR019984">
    <property type="entry name" value="Ribosomal_uS17_bact/chlr"/>
</dbReference>
<evidence type="ECO:0000256" key="5">
    <source>
        <dbReference type="ARBA" id="ARBA00023274"/>
    </source>
</evidence>
<dbReference type="NCBIfam" id="NF004123">
    <property type="entry name" value="PRK05610.1"/>
    <property type="match status" value="1"/>
</dbReference>
<dbReference type="Gene3D" id="2.40.50.140">
    <property type="entry name" value="Nucleic acid-binding proteins"/>
    <property type="match status" value="1"/>
</dbReference>
<keyword evidence="2 6" id="KW-0699">rRNA-binding</keyword>
<dbReference type="GO" id="GO:0019843">
    <property type="term" value="F:rRNA binding"/>
    <property type="evidence" value="ECO:0007669"/>
    <property type="project" value="UniProtKB-UniRule"/>
</dbReference>
<proteinExistence type="inferred from homology"/>
<dbReference type="InterPro" id="IPR012340">
    <property type="entry name" value="NA-bd_OB-fold"/>
</dbReference>
<dbReference type="GO" id="GO:0006412">
    <property type="term" value="P:translation"/>
    <property type="evidence" value="ECO:0007669"/>
    <property type="project" value="UniProtKB-UniRule"/>
</dbReference>
<dbReference type="Proteomes" id="UP000176974">
    <property type="component" value="Unassembled WGS sequence"/>
</dbReference>
<organism evidence="7 8">
    <name type="scientific">Candidatus Portnoybacteria bacterium RIFCSPHIGHO2_01_FULL_40_12b</name>
    <dbReference type="NCBI Taxonomy" id="1801994"/>
    <lineage>
        <taxon>Bacteria</taxon>
        <taxon>Candidatus Portnoyibacteriota</taxon>
    </lineage>
</organism>
<keyword evidence="5 6" id="KW-0687">Ribonucleoprotein</keyword>
<accession>A0A1G2FBE7</accession>
<evidence type="ECO:0000256" key="2">
    <source>
        <dbReference type="ARBA" id="ARBA00022730"/>
    </source>
</evidence>
<sequence length="90" mass="10747">MDNKKDNRQPQTKAKARLLKGIVFSDKMNKTIVVVVTRLKKHPKYKRRYKVTKKYKAHDEKNEYKIGDKAVIQECRPMSRDKRWIAISKT</sequence>
<dbReference type="Pfam" id="PF00366">
    <property type="entry name" value="Ribosomal_S17"/>
    <property type="match status" value="1"/>
</dbReference>
<dbReference type="GO" id="GO:0003735">
    <property type="term" value="F:structural constituent of ribosome"/>
    <property type="evidence" value="ECO:0007669"/>
    <property type="project" value="UniProtKB-UniRule"/>
</dbReference>
<dbReference type="InterPro" id="IPR000266">
    <property type="entry name" value="Ribosomal_uS17"/>
</dbReference>
<name>A0A1G2FBE7_9BACT</name>
<dbReference type="SUPFAM" id="SSF50249">
    <property type="entry name" value="Nucleic acid-binding proteins"/>
    <property type="match status" value="1"/>
</dbReference>
<dbReference type="CDD" id="cd00364">
    <property type="entry name" value="Ribosomal_uS17"/>
    <property type="match status" value="1"/>
</dbReference>
<evidence type="ECO:0000256" key="4">
    <source>
        <dbReference type="ARBA" id="ARBA00022980"/>
    </source>
</evidence>
<dbReference type="PANTHER" id="PTHR10744">
    <property type="entry name" value="40S RIBOSOMAL PROTEIN S11 FAMILY MEMBER"/>
    <property type="match status" value="1"/>
</dbReference>
<evidence type="ECO:0000256" key="6">
    <source>
        <dbReference type="HAMAP-Rule" id="MF_01345"/>
    </source>
</evidence>
<evidence type="ECO:0000313" key="7">
    <source>
        <dbReference type="EMBL" id="OGZ35333.1"/>
    </source>
</evidence>
<dbReference type="NCBIfam" id="TIGR03635">
    <property type="entry name" value="uS17_bact"/>
    <property type="match status" value="1"/>
</dbReference>
<protein>
    <recommendedName>
        <fullName evidence="6">Small ribosomal subunit protein uS17</fullName>
    </recommendedName>
</protein>
<dbReference type="GO" id="GO:0022627">
    <property type="term" value="C:cytosolic small ribosomal subunit"/>
    <property type="evidence" value="ECO:0007669"/>
    <property type="project" value="UniProtKB-UniRule"/>
</dbReference>
<evidence type="ECO:0000313" key="8">
    <source>
        <dbReference type="Proteomes" id="UP000176974"/>
    </source>
</evidence>
<dbReference type="PRINTS" id="PR00973">
    <property type="entry name" value="RIBOSOMALS17"/>
</dbReference>
<evidence type="ECO:0000256" key="1">
    <source>
        <dbReference type="ARBA" id="ARBA00010254"/>
    </source>
</evidence>
<dbReference type="HAMAP" id="MF_01345_B">
    <property type="entry name" value="Ribosomal_uS17_B"/>
    <property type="match status" value="1"/>
</dbReference>
<dbReference type="EMBL" id="MHMY01000012">
    <property type="protein sequence ID" value="OGZ35333.1"/>
    <property type="molecule type" value="Genomic_DNA"/>
</dbReference>
<dbReference type="PANTHER" id="PTHR10744:SF1">
    <property type="entry name" value="SMALL RIBOSOMAL SUBUNIT PROTEIN US17M"/>
    <property type="match status" value="1"/>
</dbReference>
<keyword evidence="4 6" id="KW-0689">Ribosomal protein</keyword>
<reference evidence="7 8" key="1">
    <citation type="journal article" date="2016" name="Nat. Commun.">
        <title>Thousands of microbial genomes shed light on interconnected biogeochemical processes in an aquifer system.</title>
        <authorList>
            <person name="Anantharaman K."/>
            <person name="Brown C.T."/>
            <person name="Hug L.A."/>
            <person name="Sharon I."/>
            <person name="Castelle C.J."/>
            <person name="Probst A.J."/>
            <person name="Thomas B.C."/>
            <person name="Singh A."/>
            <person name="Wilkins M.J."/>
            <person name="Karaoz U."/>
            <person name="Brodie E.L."/>
            <person name="Williams K.H."/>
            <person name="Hubbard S.S."/>
            <person name="Banfield J.F."/>
        </authorList>
    </citation>
    <scope>NUCLEOTIDE SEQUENCE [LARGE SCALE GENOMIC DNA]</scope>
</reference>
<keyword evidence="3 6" id="KW-0694">RNA-binding</keyword>
<gene>
    <name evidence="6" type="primary">rpsQ</name>
    <name evidence="7" type="ORF">A2815_02490</name>
</gene>
<dbReference type="AlphaFoldDB" id="A0A1G2FBE7"/>
<comment type="similarity">
    <text evidence="1 6">Belongs to the universal ribosomal protein uS17 family.</text>
</comment>
<comment type="subunit">
    <text evidence="6">Part of the 30S ribosomal subunit.</text>
</comment>
<evidence type="ECO:0000256" key="3">
    <source>
        <dbReference type="ARBA" id="ARBA00022884"/>
    </source>
</evidence>
<comment type="caution">
    <text evidence="7">The sequence shown here is derived from an EMBL/GenBank/DDBJ whole genome shotgun (WGS) entry which is preliminary data.</text>
</comment>